<dbReference type="RefSeq" id="XP_028935567.1">
    <property type="nucleotide sequence ID" value="XM_029079734.2"/>
</dbReference>
<dbReference type="CTD" id="103171257"/>
<evidence type="ECO:0000313" key="2">
    <source>
        <dbReference type="Ensembl" id="ENSOANP00000030989.2"/>
    </source>
</evidence>
<dbReference type="Bgee" id="ENSOANG00000028526">
    <property type="expression patterns" value="Expressed in testis and 7 other cell types or tissues"/>
</dbReference>
<feature type="compositionally biased region" description="Low complexity" evidence="1">
    <location>
        <begin position="262"/>
        <end position="272"/>
    </location>
</feature>
<evidence type="ECO:0000313" key="3">
    <source>
        <dbReference type="Proteomes" id="UP000002279"/>
    </source>
</evidence>
<dbReference type="FunCoup" id="K7EBT2">
    <property type="interactions" value="9"/>
</dbReference>
<dbReference type="Ensembl" id="ENSOANT00000040227.2">
    <property type="protein sequence ID" value="ENSOANP00000030989.2"/>
    <property type="gene ID" value="ENSOANG00000028526.2"/>
</dbReference>
<feature type="region of interest" description="Disordered" evidence="1">
    <location>
        <begin position="259"/>
        <end position="348"/>
    </location>
</feature>
<dbReference type="HOGENOM" id="CLU_1106823_0_0_1"/>
<protein>
    <submittedName>
        <fullName evidence="2">Uncharacterized protein</fullName>
    </submittedName>
</protein>
<reference evidence="2 3" key="1">
    <citation type="journal article" date="2008" name="Nature">
        <title>Genome analysis of the platypus reveals unique signatures of evolution.</title>
        <authorList>
            <person name="Warren W.C."/>
            <person name="Hillier L.W."/>
            <person name="Marshall Graves J.A."/>
            <person name="Birney E."/>
            <person name="Ponting C.P."/>
            <person name="Grutzner F."/>
            <person name="Belov K."/>
            <person name="Miller W."/>
            <person name="Clarke L."/>
            <person name="Chinwalla A.T."/>
            <person name="Yang S.P."/>
            <person name="Heger A."/>
            <person name="Locke D.P."/>
            <person name="Miethke P."/>
            <person name="Waters P.D."/>
            <person name="Veyrunes F."/>
            <person name="Fulton L."/>
            <person name="Fulton B."/>
            <person name="Graves T."/>
            <person name="Wallis J."/>
            <person name="Puente X.S."/>
            <person name="Lopez-Otin C."/>
            <person name="Ordonez G.R."/>
            <person name="Eichler E.E."/>
            <person name="Chen L."/>
            <person name="Cheng Z."/>
            <person name="Deakin J.E."/>
            <person name="Alsop A."/>
            <person name="Thompson K."/>
            <person name="Kirby P."/>
            <person name="Papenfuss A.T."/>
            <person name="Wakefield M.J."/>
            <person name="Olender T."/>
            <person name="Lancet D."/>
            <person name="Huttley G.A."/>
            <person name="Smit A.F."/>
            <person name="Pask A."/>
            <person name="Temple-Smith P."/>
            <person name="Batzer M.A."/>
            <person name="Walker J.A."/>
            <person name="Konkel M.K."/>
            <person name="Harris R.S."/>
            <person name="Whittington C.M."/>
            <person name="Wong E.S."/>
            <person name="Gemmell N.J."/>
            <person name="Buschiazzo E."/>
            <person name="Vargas Jentzsch I.M."/>
            <person name="Merkel A."/>
            <person name="Schmitz J."/>
            <person name="Zemann A."/>
            <person name="Churakov G."/>
            <person name="Kriegs J.O."/>
            <person name="Brosius J."/>
            <person name="Murchison E.P."/>
            <person name="Sachidanandam R."/>
            <person name="Smith C."/>
            <person name="Hannon G.J."/>
            <person name="Tsend-Ayush E."/>
            <person name="McMillan D."/>
            <person name="Attenborough R."/>
            <person name="Rens W."/>
            <person name="Ferguson-Smith M."/>
            <person name="Lefevre C.M."/>
            <person name="Sharp J.A."/>
            <person name="Nicholas K.R."/>
            <person name="Ray D.A."/>
            <person name="Kube M."/>
            <person name="Reinhardt R."/>
            <person name="Pringle T.H."/>
            <person name="Taylor J."/>
            <person name="Jones R.C."/>
            <person name="Nixon B."/>
            <person name="Dacheux J.L."/>
            <person name="Niwa H."/>
            <person name="Sekita Y."/>
            <person name="Huang X."/>
            <person name="Stark A."/>
            <person name="Kheradpour P."/>
            <person name="Kellis M."/>
            <person name="Flicek P."/>
            <person name="Chen Y."/>
            <person name="Webber C."/>
            <person name="Hardison R."/>
            <person name="Nelson J."/>
            <person name="Hallsworth-Pepin K."/>
            <person name="Delehaunty K."/>
            <person name="Markovic C."/>
            <person name="Minx P."/>
            <person name="Feng Y."/>
            <person name="Kremitzki C."/>
            <person name="Mitreva M."/>
            <person name="Glasscock J."/>
            <person name="Wylie T."/>
            <person name="Wohldmann P."/>
            <person name="Thiru P."/>
            <person name="Nhan M.N."/>
            <person name="Pohl C.S."/>
            <person name="Smith S.M."/>
            <person name="Hou S."/>
            <person name="Nefedov M."/>
            <person name="de Jong P.J."/>
            <person name="Renfree M.B."/>
            <person name="Mardis E.R."/>
            <person name="Wilson R.K."/>
        </authorList>
    </citation>
    <scope>NUCLEOTIDE SEQUENCE [LARGE SCALE GENOMIC DNA]</scope>
    <source>
        <strain evidence="2 3">Glennie</strain>
    </source>
</reference>
<sequence length="367" mass="42241">MTTSPVSSLTSPESNASGILHPETHLGRFLNPNTLKILERELAATVIQRAWWSYRDQSLFQLLKHTICAAEHCVTQEILKKVSPLEADLVKDPSMRCKVRFRFGGENFPPFIVFKIFRHPGGCGSKYISGKKTFRPTSEAMVDARRLMGNRKYYNQMIQDQLQYQKHKIADEIDVVTLKDHMRYVSYLDETPAHLGGRNNCWRRLSLENFPRATIMYDIMNYAQSGSISGRLQKELRFLLQRPSDEEMKRHQAALVAQIRCSSPSSSTSFSPRYRQGAESPRPLGRRSRRARQKVAKMKRAFRRDQERRQKPIPHPKSPTAERRPVARPASGARRVQTAPSDDDWEQEVTELYAWSQGLRLEDAATP</sequence>
<feature type="compositionally biased region" description="Basic residues" evidence="1">
    <location>
        <begin position="284"/>
        <end position="302"/>
    </location>
</feature>
<keyword evidence="3" id="KW-1185">Reference proteome</keyword>
<dbReference type="Proteomes" id="UP000002279">
    <property type="component" value="Chromosome 15"/>
</dbReference>
<dbReference type="PANTHER" id="PTHR33504">
    <property type="entry name" value="NADH DEHYDROGENASE (UBIQUINONE) 1 BETA SUBCOMPLEX, 4"/>
    <property type="match status" value="1"/>
</dbReference>
<feature type="region of interest" description="Disordered" evidence="1">
    <location>
        <begin position="1"/>
        <end position="20"/>
    </location>
</feature>
<feature type="compositionally biased region" description="Polar residues" evidence="1">
    <location>
        <begin position="1"/>
        <end position="17"/>
    </location>
</feature>
<dbReference type="OMA" id="CITYEIM"/>
<dbReference type="AlphaFoldDB" id="K7EBT2"/>
<reference evidence="2" key="2">
    <citation type="submission" date="2025-08" db="UniProtKB">
        <authorList>
            <consortium name="Ensembl"/>
        </authorList>
    </citation>
    <scope>IDENTIFICATION</scope>
    <source>
        <strain evidence="2">Glennie</strain>
    </source>
</reference>
<dbReference type="InParanoid" id="K7EBT2"/>
<dbReference type="eggNOG" id="ENOG502QUVK">
    <property type="taxonomic scope" value="Eukaryota"/>
</dbReference>
<name>K7EBT2_ORNAN</name>
<dbReference type="GeneTree" id="ENSGT00510000048637"/>
<dbReference type="PANTHER" id="PTHR33504:SF1">
    <property type="entry name" value="FAMILY WITH SEQUENCE SIMILARITY 90, MEMBER A1B"/>
    <property type="match status" value="1"/>
</dbReference>
<reference evidence="2" key="3">
    <citation type="submission" date="2025-09" db="UniProtKB">
        <authorList>
            <consortium name="Ensembl"/>
        </authorList>
    </citation>
    <scope>IDENTIFICATION</scope>
    <source>
        <strain evidence="2">Glennie</strain>
    </source>
</reference>
<evidence type="ECO:0000256" key="1">
    <source>
        <dbReference type="SAM" id="MobiDB-lite"/>
    </source>
</evidence>
<dbReference type="OrthoDB" id="10006090at2759"/>
<gene>
    <name evidence="2" type="primary">C15HXorf58</name>
</gene>
<organism evidence="2 3">
    <name type="scientific">Ornithorhynchus anatinus</name>
    <name type="common">Duckbill platypus</name>
    <dbReference type="NCBI Taxonomy" id="9258"/>
    <lineage>
        <taxon>Eukaryota</taxon>
        <taxon>Metazoa</taxon>
        <taxon>Chordata</taxon>
        <taxon>Craniata</taxon>
        <taxon>Vertebrata</taxon>
        <taxon>Euteleostomi</taxon>
        <taxon>Mammalia</taxon>
        <taxon>Monotremata</taxon>
        <taxon>Ornithorhynchidae</taxon>
        <taxon>Ornithorhynchus</taxon>
    </lineage>
</organism>
<proteinExistence type="predicted"/>
<accession>K7EBT2</accession>
<dbReference type="GeneID" id="103171257"/>
<dbReference type="KEGG" id="oaa:103171257"/>